<feature type="region of interest" description="Disordered" evidence="1">
    <location>
        <begin position="501"/>
        <end position="553"/>
    </location>
</feature>
<dbReference type="Ensembl" id="ENSCPGT00000000927.1">
    <property type="protein sequence ID" value="ENSCPGP00000000832.1"/>
    <property type="gene ID" value="ENSCPGG00000000649.1"/>
</dbReference>
<sequence>MLMPSGETPAARASSDQPRSRPLGAELPDPPLLAPSPGTPLPPRDVRLKAQNFHVCLSWEPDPGSPGGTMYQVEWRGRNSPWTKAAACWGNSTGSSRACELYFDDIYDIYWARVRAVAGGELSEWVNSSELQPYRDTMVGPPTLSWLLQGDTLSVNVTLPLTPYRSKAGSYEPVEEVLWKLWYWLSLYEGDMLIQKVPCRRGGEDAPCLFRYLKPRTQYCVRTRAANMARERSQEAEQCLVTPSSPTGFPWLLLAVLSGVFLLLLLSVAGLRCLQLHVFPSPSETDLPKTLALLNGQLSVAIRVPTLELEEDSFALLLPAMLPSRGPPPAELTAPTVRLLLGESLSQDINGYCANGFGPGCHQDRDPSCARSQLGHAVGSWVPSWPGEDGETCDKDDVLEQLVPLVLTGDSYTGDRDYRTPETWLSLHPQLYSKCQCPALGAGSCLPLPTPGRSFSQEDTQESLSVAGHWVPLKSVKLLGSKEEDGGQLLCALQPLHGCRTEPRPGDSTLQQDNLEQAAPGIPPPCPLSPLPPDTLQATFSGYELHPPVQGEP</sequence>
<keyword evidence="2" id="KW-0472">Membrane</keyword>
<feature type="compositionally biased region" description="Pro residues" evidence="1">
    <location>
        <begin position="28"/>
        <end position="43"/>
    </location>
</feature>
<dbReference type="Pfam" id="PF01108">
    <property type="entry name" value="Tissue_fac"/>
    <property type="match status" value="1"/>
</dbReference>
<proteinExistence type="predicted"/>
<name>A0A8C3PGY0_9CHAR</name>
<feature type="region of interest" description="Disordered" evidence="1">
    <location>
        <begin position="1"/>
        <end position="44"/>
    </location>
</feature>
<evidence type="ECO:0000256" key="2">
    <source>
        <dbReference type="SAM" id="Phobius"/>
    </source>
</evidence>
<feature type="transmembrane region" description="Helical" evidence="2">
    <location>
        <begin position="249"/>
        <end position="271"/>
    </location>
</feature>
<dbReference type="InterPro" id="IPR050650">
    <property type="entry name" value="Type-II_Cytokine-TF_Rcpt"/>
</dbReference>
<organism evidence="4 5">
    <name type="scientific">Calidris pygmaea</name>
    <name type="common">Spoon-billed sandpiper</name>
    <dbReference type="NCBI Taxonomy" id="425635"/>
    <lineage>
        <taxon>Eukaryota</taxon>
        <taxon>Metazoa</taxon>
        <taxon>Chordata</taxon>
        <taxon>Craniata</taxon>
        <taxon>Vertebrata</taxon>
        <taxon>Euteleostomi</taxon>
        <taxon>Archelosauria</taxon>
        <taxon>Archosauria</taxon>
        <taxon>Dinosauria</taxon>
        <taxon>Saurischia</taxon>
        <taxon>Theropoda</taxon>
        <taxon>Coelurosauria</taxon>
        <taxon>Aves</taxon>
        <taxon>Neognathae</taxon>
        <taxon>Neoaves</taxon>
        <taxon>Charadriiformes</taxon>
        <taxon>Scolopacidae</taxon>
        <taxon>Calidris</taxon>
    </lineage>
</organism>
<dbReference type="InterPro" id="IPR003961">
    <property type="entry name" value="FN3_dom"/>
</dbReference>
<dbReference type="Pfam" id="PF09294">
    <property type="entry name" value="Interfer-bind"/>
    <property type="match status" value="1"/>
</dbReference>
<protein>
    <recommendedName>
        <fullName evidence="3">Fibronectin type-III domain-containing protein</fullName>
    </recommendedName>
</protein>
<dbReference type="InterPro" id="IPR015373">
    <property type="entry name" value="Interferon/interleukin_rcp_dom"/>
</dbReference>
<dbReference type="PROSITE" id="PS50853">
    <property type="entry name" value="FN3"/>
    <property type="match status" value="1"/>
</dbReference>
<evidence type="ECO:0000313" key="4">
    <source>
        <dbReference type="Ensembl" id="ENSCPGP00000000832.1"/>
    </source>
</evidence>
<dbReference type="AlphaFoldDB" id="A0A8C3PGY0"/>
<reference evidence="4" key="1">
    <citation type="submission" date="2025-08" db="UniProtKB">
        <authorList>
            <consortium name="Ensembl"/>
        </authorList>
    </citation>
    <scope>IDENTIFICATION</scope>
</reference>
<feature type="compositionally biased region" description="Pro residues" evidence="1">
    <location>
        <begin position="521"/>
        <end position="533"/>
    </location>
</feature>
<dbReference type="Gene3D" id="2.60.40.10">
    <property type="entry name" value="Immunoglobulins"/>
    <property type="match status" value="1"/>
</dbReference>
<evidence type="ECO:0000259" key="3">
    <source>
        <dbReference type="PROSITE" id="PS50853"/>
    </source>
</evidence>
<feature type="domain" description="Fibronectin type-III" evidence="3">
    <location>
        <begin position="42"/>
        <end position="136"/>
    </location>
</feature>
<keyword evidence="2" id="KW-0812">Transmembrane</keyword>
<keyword evidence="2" id="KW-1133">Transmembrane helix</keyword>
<dbReference type="CDD" id="cd00063">
    <property type="entry name" value="FN3"/>
    <property type="match status" value="1"/>
</dbReference>
<dbReference type="GO" id="GO:0042018">
    <property type="term" value="F:interleukin-22 receptor activity"/>
    <property type="evidence" value="ECO:0007669"/>
    <property type="project" value="TreeGrafter"/>
</dbReference>
<evidence type="ECO:0000256" key="1">
    <source>
        <dbReference type="SAM" id="MobiDB-lite"/>
    </source>
</evidence>
<dbReference type="InterPro" id="IPR013783">
    <property type="entry name" value="Ig-like_fold"/>
</dbReference>
<dbReference type="GO" id="GO:0005886">
    <property type="term" value="C:plasma membrane"/>
    <property type="evidence" value="ECO:0007669"/>
    <property type="project" value="TreeGrafter"/>
</dbReference>
<accession>A0A8C3PGY0</accession>
<keyword evidence="5" id="KW-1185">Reference proteome</keyword>
<dbReference type="Proteomes" id="UP000694419">
    <property type="component" value="Unplaced"/>
</dbReference>
<dbReference type="PANTHER" id="PTHR20859:SF84">
    <property type="entry name" value="INTERFERON ALPHA_BETA RECEPTOR 2"/>
    <property type="match status" value="1"/>
</dbReference>
<dbReference type="InterPro" id="IPR036116">
    <property type="entry name" value="FN3_sf"/>
</dbReference>
<dbReference type="SUPFAM" id="SSF49265">
    <property type="entry name" value="Fibronectin type III"/>
    <property type="match status" value="2"/>
</dbReference>
<evidence type="ECO:0000313" key="5">
    <source>
        <dbReference type="Proteomes" id="UP000694419"/>
    </source>
</evidence>
<dbReference type="PANTHER" id="PTHR20859">
    <property type="entry name" value="INTERFERON/INTERLEUKIN RECEPTOR"/>
    <property type="match status" value="1"/>
</dbReference>
<reference evidence="4" key="2">
    <citation type="submission" date="2025-09" db="UniProtKB">
        <authorList>
            <consortium name="Ensembl"/>
        </authorList>
    </citation>
    <scope>IDENTIFICATION</scope>
</reference>